<feature type="compositionally biased region" description="Polar residues" evidence="3">
    <location>
        <begin position="74"/>
        <end position="87"/>
    </location>
</feature>
<dbReference type="GO" id="GO:0004674">
    <property type="term" value="F:protein serine/threonine kinase activity"/>
    <property type="evidence" value="ECO:0007669"/>
    <property type="project" value="TreeGrafter"/>
</dbReference>
<keyword evidence="1" id="KW-0547">Nucleotide-binding</keyword>
<name>A0A1X0RHG9_RHIZD</name>
<gene>
    <name evidence="5" type="ORF">BCV72DRAFT_220053</name>
</gene>
<evidence type="ECO:0000256" key="1">
    <source>
        <dbReference type="ARBA" id="ARBA00022741"/>
    </source>
</evidence>
<feature type="compositionally biased region" description="Polar residues" evidence="3">
    <location>
        <begin position="46"/>
        <end position="65"/>
    </location>
</feature>
<feature type="region of interest" description="Disordered" evidence="3">
    <location>
        <begin position="1"/>
        <end position="109"/>
    </location>
</feature>
<feature type="domain" description="Protein kinase" evidence="4">
    <location>
        <begin position="162"/>
        <end position="465"/>
    </location>
</feature>
<feature type="compositionally biased region" description="Polar residues" evidence="3">
    <location>
        <begin position="10"/>
        <end position="22"/>
    </location>
</feature>
<evidence type="ECO:0000259" key="4">
    <source>
        <dbReference type="PROSITE" id="PS50011"/>
    </source>
</evidence>
<dbReference type="PROSITE" id="PS50011">
    <property type="entry name" value="PROTEIN_KINASE_DOM"/>
    <property type="match status" value="1"/>
</dbReference>
<proteinExistence type="predicted"/>
<dbReference type="Gene3D" id="1.10.510.10">
    <property type="entry name" value="Transferase(Phosphotransferase) domain 1"/>
    <property type="match status" value="1"/>
</dbReference>
<dbReference type="GO" id="GO:0005524">
    <property type="term" value="F:ATP binding"/>
    <property type="evidence" value="ECO:0007669"/>
    <property type="project" value="UniProtKB-KW"/>
</dbReference>
<protein>
    <submittedName>
        <fullName evidence="5">Kinase-like protein</fullName>
    </submittedName>
</protein>
<dbReference type="EMBL" id="KV921857">
    <property type="protein sequence ID" value="ORE11477.1"/>
    <property type="molecule type" value="Genomic_DNA"/>
</dbReference>
<dbReference type="PANTHER" id="PTHR24346:SF30">
    <property type="entry name" value="MATERNAL EMBRYONIC LEUCINE ZIPPER KINASE"/>
    <property type="match status" value="1"/>
</dbReference>
<dbReference type="SMART" id="SM00220">
    <property type="entry name" value="S_TKc"/>
    <property type="match status" value="1"/>
</dbReference>
<dbReference type="SUPFAM" id="SSF56112">
    <property type="entry name" value="Protein kinase-like (PK-like)"/>
    <property type="match status" value="1"/>
</dbReference>
<keyword evidence="5" id="KW-0808">Transferase</keyword>
<evidence type="ECO:0000313" key="5">
    <source>
        <dbReference type="EMBL" id="ORE11477.1"/>
    </source>
</evidence>
<dbReference type="GO" id="GO:0005737">
    <property type="term" value="C:cytoplasm"/>
    <property type="evidence" value="ECO:0007669"/>
    <property type="project" value="TreeGrafter"/>
</dbReference>
<keyword evidence="5" id="KW-0418">Kinase</keyword>
<feature type="compositionally biased region" description="Low complexity" evidence="3">
    <location>
        <begin position="23"/>
        <end position="33"/>
    </location>
</feature>
<dbReference type="Proteomes" id="UP000242414">
    <property type="component" value="Unassembled WGS sequence"/>
</dbReference>
<dbReference type="InterPro" id="IPR000719">
    <property type="entry name" value="Prot_kinase_dom"/>
</dbReference>
<evidence type="ECO:0000256" key="3">
    <source>
        <dbReference type="SAM" id="MobiDB-lite"/>
    </source>
</evidence>
<dbReference type="AlphaFoldDB" id="A0A1X0RHG9"/>
<dbReference type="GO" id="GO:0035556">
    <property type="term" value="P:intracellular signal transduction"/>
    <property type="evidence" value="ECO:0007669"/>
    <property type="project" value="TreeGrafter"/>
</dbReference>
<organism evidence="5">
    <name type="scientific">Rhizopus microsporus var. microsporus</name>
    <dbReference type="NCBI Taxonomy" id="86635"/>
    <lineage>
        <taxon>Eukaryota</taxon>
        <taxon>Fungi</taxon>
        <taxon>Fungi incertae sedis</taxon>
        <taxon>Mucoromycota</taxon>
        <taxon>Mucoromycotina</taxon>
        <taxon>Mucoromycetes</taxon>
        <taxon>Mucorales</taxon>
        <taxon>Mucorineae</taxon>
        <taxon>Rhizopodaceae</taxon>
        <taxon>Rhizopus</taxon>
    </lineage>
</organism>
<dbReference type="PANTHER" id="PTHR24346">
    <property type="entry name" value="MAP/MICROTUBULE AFFINITY-REGULATING KINASE"/>
    <property type="match status" value="1"/>
</dbReference>
<dbReference type="PROSITE" id="PS00108">
    <property type="entry name" value="PROTEIN_KINASE_ST"/>
    <property type="match status" value="1"/>
</dbReference>
<dbReference type="VEuPathDB" id="FungiDB:BCV72DRAFT_220053"/>
<dbReference type="InterPro" id="IPR011009">
    <property type="entry name" value="Kinase-like_dom_sf"/>
</dbReference>
<dbReference type="Pfam" id="PF00069">
    <property type="entry name" value="Pkinase"/>
    <property type="match status" value="1"/>
</dbReference>
<dbReference type="InterPro" id="IPR008271">
    <property type="entry name" value="Ser/Thr_kinase_AS"/>
</dbReference>
<evidence type="ECO:0000256" key="2">
    <source>
        <dbReference type="ARBA" id="ARBA00022840"/>
    </source>
</evidence>
<keyword evidence="2" id="KW-0067">ATP-binding</keyword>
<accession>A0A1X0RHG9</accession>
<dbReference type="OrthoDB" id="4062651at2759"/>
<reference evidence="5" key="1">
    <citation type="journal article" date="2016" name="Proc. Natl. Acad. Sci. U.S.A.">
        <title>Lipid metabolic changes in an early divergent fungus govern the establishment of a mutualistic symbiosis with endobacteria.</title>
        <authorList>
            <person name="Lastovetsky O.A."/>
            <person name="Gaspar M.L."/>
            <person name="Mondo S.J."/>
            <person name="LaButti K.M."/>
            <person name="Sandor L."/>
            <person name="Grigoriev I.V."/>
            <person name="Henry S.A."/>
            <person name="Pawlowska T.E."/>
        </authorList>
    </citation>
    <scope>NUCLEOTIDE SEQUENCE [LARGE SCALE GENOMIC DNA]</scope>
    <source>
        <strain evidence="5">ATCC 52814</strain>
    </source>
</reference>
<sequence length="487" mass="54146">MAAMSKIEPKSTSWNSALSDQMVSPSSSTSTVSALSIKKPSRLGSLFNNHNNQRLKMTNNTSRTISSSPPPSPLNRQDSTSAQSSKSIDNHHDMSISPSPSSHHRLGRSIGSFISSPATWTKKHFHPADHHHSPVNNVPRLHEKYGEYVKPIKKSNTKGTGATNKNNIASGATAVIRLVKSPKDGSVLAVKEFRKRTKDEDEKEYLKRMHNEYCISKTVSGHLHVVETMDLVVDEYDRWCTVMEYCEGGDLFNLLFEKSNLPVGECDCLFKQLMLGLQHLHHLGIAHRDIKPENLILTKGGTLKIADFGVASVVQTCFEKESHMCYKWCGSEPFWSPEIWSLKNDDDGYDGQALDIWSAAITYFCIRFQKLPFNAAFFTGKPSSSPPPGAISGSPASVAAAAADGGDSAYGQYVQQRQEGDPADCPFWDEFKLSDHHIRECLAGMMDPDPKTRWKVDQVLESTWMKNVELCVDGALSNGWRHYHCLS</sequence>